<protein>
    <submittedName>
        <fullName evidence="2">Uncharacterized protein</fullName>
    </submittedName>
</protein>
<feature type="region of interest" description="Disordered" evidence="1">
    <location>
        <begin position="34"/>
        <end position="109"/>
    </location>
</feature>
<evidence type="ECO:0000313" key="2">
    <source>
        <dbReference type="EMBL" id="KAK4096844.1"/>
    </source>
</evidence>
<feature type="region of interest" description="Disordered" evidence="1">
    <location>
        <begin position="237"/>
        <end position="284"/>
    </location>
</feature>
<dbReference type="AlphaFoldDB" id="A0AAN6PUF1"/>
<organism evidence="2 3">
    <name type="scientific">Parathielavia hyrcaniae</name>
    <dbReference type="NCBI Taxonomy" id="113614"/>
    <lineage>
        <taxon>Eukaryota</taxon>
        <taxon>Fungi</taxon>
        <taxon>Dikarya</taxon>
        <taxon>Ascomycota</taxon>
        <taxon>Pezizomycotina</taxon>
        <taxon>Sordariomycetes</taxon>
        <taxon>Sordariomycetidae</taxon>
        <taxon>Sordariales</taxon>
        <taxon>Chaetomiaceae</taxon>
        <taxon>Parathielavia</taxon>
    </lineage>
</organism>
<evidence type="ECO:0000313" key="3">
    <source>
        <dbReference type="Proteomes" id="UP001305647"/>
    </source>
</evidence>
<reference evidence="2" key="2">
    <citation type="submission" date="2023-05" db="EMBL/GenBank/DDBJ databases">
        <authorList>
            <consortium name="Lawrence Berkeley National Laboratory"/>
            <person name="Steindorff A."/>
            <person name="Hensen N."/>
            <person name="Bonometti L."/>
            <person name="Westerberg I."/>
            <person name="Brannstrom I.O."/>
            <person name="Guillou S."/>
            <person name="Cros-Aarteil S."/>
            <person name="Calhoun S."/>
            <person name="Haridas S."/>
            <person name="Kuo A."/>
            <person name="Mondo S."/>
            <person name="Pangilinan J."/>
            <person name="Riley R."/>
            <person name="Labutti K."/>
            <person name="Andreopoulos B."/>
            <person name="Lipzen A."/>
            <person name="Chen C."/>
            <person name="Yanf M."/>
            <person name="Daum C."/>
            <person name="Ng V."/>
            <person name="Clum A."/>
            <person name="Ohm R."/>
            <person name="Martin F."/>
            <person name="Silar P."/>
            <person name="Natvig D."/>
            <person name="Lalanne C."/>
            <person name="Gautier V."/>
            <person name="Ament-Velasquez S.L."/>
            <person name="Kruys A."/>
            <person name="Hutchinson M.I."/>
            <person name="Powell A.J."/>
            <person name="Barry K."/>
            <person name="Miller A.N."/>
            <person name="Grigoriev I.V."/>
            <person name="Debuchy R."/>
            <person name="Gladieux P."/>
            <person name="Thoren M.H."/>
            <person name="Johannesson H."/>
        </authorList>
    </citation>
    <scope>NUCLEOTIDE SEQUENCE</scope>
    <source>
        <strain evidence="2">CBS 757.83</strain>
    </source>
</reference>
<evidence type="ECO:0000256" key="1">
    <source>
        <dbReference type="SAM" id="MobiDB-lite"/>
    </source>
</evidence>
<keyword evidence="3" id="KW-1185">Reference proteome</keyword>
<gene>
    <name evidence="2" type="ORF">N658DRAFT_331615</name>
</gene>
<reference evidence="2" key="1">
    <citation type="journal article" date="2023" name="Mol. Phylogenet. Evol.">
        <title>Genome-scale phylogeny and comparative genomics of the fungal order Sordariales.</title>
        <authorList>
            <person name="Hensen N."/>
            <person name="Bonometti L."/>
            <person name="Westerberg I."/>
            <person name="Brannstrom I.O."/>
            <person name="Guillou S."/>
            <person name="Cros-Aarteil S."/>
            <person name="Calhoun S."/>
            <person name="Haridas S."/>
            <person name="Kuo A."/>
            <person name="Mondo S."/>
            <person name="Pangilinan J."/>
            <person name="Riley R."/>
            <person name="LaButti K."/>
            <person name="Andreopoulos B."/>
            <person name="Lipzen A."/>
            <person name="Chen C."/>
            <person name="Yan M."/>
            <person name="Daum C."/>
            <person name="Ng V."/>
            <person name="Clum A."/>
            <person name="Steindorff A."/>
            <person name="Ohm R.A."/>
            <person name="Martin F."/>
            <person name="Silar P."/>
            <person name="Natvig D.O."/>
            <person name="Lalanne C."/>
            <person name="Gautier V."/>
            <person name="Ament-Velasquez S.L."/>
            <person name="Kruys A."/>
            <person name="Hutchinson M.I."/>
            <person name="Powell A.J."/>
            <person name="Barry K."/>
            <person name="Miller A.N."/>
            <person name="Grigoriev I.V."/>
            <person name="Debuchy R."/>
            <person name="Gladieux P."/>
            <person name="Hiltunen Thoren M."/>
            <person name="Johannesson H."/>
        </authorList>
    </citation>
    <scope>NUCLEOTIDE SEQUENCE</scope>
    <source>
        <strain evidence="2">CBS 757.83</strain>
    </source>
</reference>
<proteinExistence type="predicted"/>
<name>A0AAN6PUF1_9PEZI</name>
<accession>A0AAN6PUF1</accession>
<feature type="compositionally biased region" description="Basic and acidic residues" evidence="1">
    <location>
        <begin position="42"/>
        <end position="79"/>
    </location>
</feature>
<dbReference type="Proteomes" id="UP001305647">
    <property type="component" value="Unassembled WGS sequence"/>
</dbReference>
<comment type="caution">
    <text evidence="2">The sequence shown here is derived from an EMBL/GenBank/DDBJ whole genome shotgun (WGS) entry which is preliminary data.</text>
</comment>
<sequence>MHYLAFRLSWATLPPNGPFSSMHDSTMKLIMKLRAGKRAAKRREQQREESSKEKRAAKRREQQREEKQQREESSKEKRAAKMSRAASQLTNSCSSSRHKKRRSAGARQRVLILGRETATLRWKASALLSRHKTTLTTEVRARLTGATHPPKSMHRARDNPRCRTYLRHPSSYSPSVNISRRLLVHVVVTDRGTAQVLWPASGYGCRAMNRVSRKSAPRISGRRARRASLFDSNFWADGDDAPSGDRSQVTTKRGTARTLEGAHQGILAPTPRGTWPCRGQAEPS</sequence>
<dbReference type="EMBL" id="MU863693">
    <property type="protein sequence ID" value="KAK4096844.1"/>
    <property type="molecule type" value="Genomic_DNA"/>
</dbReference>